<accession>A0A8S3VXV2</accession>
<dbReference type="OrthoDB" id="2430314at2759"/>
<feature type="domain" description="DDE Tnp4" evidence="3">
    <location>
        <begin position="34"/>
        <end position="112"/>
    </location>
</feature>
<organism evidence="4 5">
    <name type="scientific">Parnassius apollo</name>
    <name type="common">Apollo butterfly</name>
    <name type="synonym">Papilio apollo</name>
    <dbReference type="NCBI Taxonomy" id="110799"/>
    <lineage>
        <taxon>Eukaryota</taxon>
        <taxon>Metazoa</taxon>
        <taxon>Ecdysozoa</taxon>
        <taxon>Arthropoda</taxon>
        <taxon>Hexapoda</taxon>
        <taxon>Insecta</taxon>
        <taxon>Pterygota</taxon>
        <taxon>Neoptera</taxon>
        <taxon>Endopterygota</taxon>
        <taxon>Lepidoptera</taxon>
        <taxon>Glossata</taxon>
        <taxon>Ditrysia</taxon>
        <taxon>Papilionoidea</taxon>
        <taxon>Papilionidae</taxon>
        <taxon>Parnassiinae</taxon>
        <taxon>Parnassini</taxon>
        <taxon>Parnassius</taxon>
        <taxon>Parnassius</taxon>
    </lineage>
</organism>
<dbReference type="GO" id="GO:0046872">
    <property type="term" value="F:metal ion binding"/>
    <property type="evidence" value="ECO:0007669"/>
    <property type="project" value="UniProtKB-KW"/>
</dbReference>
<comment type="caution">
    <text evidence="4">The sequence shown here is derived from an EMBL/GenBank/DDBJ whole genome shotgun (WGS) entry which is preliminary data.</text>
</comment>
<evidence type="ECO:0000256" key="1">
    <source>
        <dbReference type="ARBA" id="ARBA00001968"/>
    </source>
</evidence>
<dbReference type="Proteomes" id="UP000691718">
    <property type="component" value="Unassembled WGS sequence"/>
</dbReference>
<sequence length="151" mass="17186">MLAQLSDSGDEDETLRRSPKRIRRVNSECDAGQFGNRWLLGDSVCPNRSYLLTPVLNQVSEAEHREVHIKTRNVIERAFGVWKRRFPVVALTLHLSIPNMQAVIIATTVLNNIFRNHNLTEIPSEVELPAIDHSTMPRNVVVNILQTIKLI</sequence>
<dbReference type="AlphaFoldDB" id="A0A8S3VXV2"/>
<dbReference type="InterPro" id="IPR027806">
    <property type="entry name" value="HARBI1_dom"/>
</dbReference>
<evidence type="ECO:0000256" key="2">
    <source>
        <dbReference type="ARBA" id="ARBA00022723"/>
    </source>
</evidence>
<evidence type="ECO:0000259" key="3">
    <source>
        <dbReference type="Pfam" id="PF13359"/>
    </source>
</evidence>
<proteinExistence type="predicted"/>
<name>A0A8S3VXV2_PARAO</name>
<evidence type="ECO:0000313" key="5">
    <source>
        <dbReference type="Proteomes" id="UP000691718"/>
    </source>
</evidence>
<keyword evidence="2" id="KW-0479">Metal-binding</keyword>
<protein>
    <submittedName>
        <fullName evidence="4">(apollo) hypothetical protein</fullName>
    </submittedName>
</protein>
<dbReference type="Pfam" id="PF13359">
    <property type="entry name" value="DDE_Tnp_4"/>
    <property type="match status" value="1"/>
</dbReference>
<gene>
    <name evidence="4" type="ORF">PAPOLLO_LOCUS177</name>
</gene>
<dbReference type="EMBL" id="CAJQZP010000008">
    <property type="protein sequence ID" value="CAG4930553.1"/>
    <property type="molecule type" value="Genomic_DNA"/>
</dbReference>
<reference evidence="4" key="1">
    <citation type="submission" date="2021-04" db="EMBL/GenBank/DDBJ databases">
        <authorList>
            <person name="Tunstrom K."/>
        </authorList>
    </citation>
    <scope>NUCLEOTIDE SEQUENCE</scope>
</reference>
<comment type="cofactor">
    <cofactor evidence="1">
        <name>a divalent metal cation</name>
        <dbReference type="ChEBI" id="CHEBI:60240"/>
    </cofactor>
</comment>
<evidence type="ECO:0000313" key="4">
    <source>
        <dbReference type="EMBL" id="CAG4930553.1"/>
    </source>
</evidence>
<keyword evidence="5" id="KW-1185">Reference proteome</keyword>